<proteinExistence type="predicted"/>
<dbReference type="EMBL" id="BSER01000002">
    <property type="protein sequence ID" value="GLJ94371.1"/>
    <property type="molecule type" value="Genomic_DNA"/>
</dbReference>
<reference evidence="1" key="1">
    <citation type="journal article" date="2014" name="Int. J. Syst. Evol. Microbiol.">
        <title>Complete genome sequence of Corynebacterium casei LMG S-19264T (=DSM 44701T), isolated from a smear-ripened cheese.</title>
        <authorList>
            <consortium name="US DOE Joint Genome Institute (JGI-PGF)"/>
            <person name="Walter F."/>
            <person name="Albersmeier A."/>
            <person name="Kalinowski J."/>
            <person name="Ruckert C."/>
        </authorList>
    </citation>
    <scope>NUCLEOTIDE SEQUENCE</scope>
    <source>
        <strain evidence="1">VKM Ac-1940</strain>
    </source>
</reference>
<organism evidence="1 2">
    <name type="scientific">Microbacterium dextranolyticum</name>
    <dbReference type="NCBI Taxonomy" id="36806"/>
    <lineage>
        <taxon>Bacteria</taxon>
        <taxon>Bacillati</taxon>
        <taxon>Actinomycetota</taxon>
        <taxon>Actinomycetes</taxon>
        <taxon>Micrococcales</taxon>
        <taxon>Microbacteriaceae</taxon>
        <taxon>Microbacterium</taxon>
    </lineage>
</organism>
<dbReference type="Proteomes" id="UP001142291">
    <property type="component" value="Unassembled WGS sequence"/>
</dbReference>
<comment type="caution">
    <text evidence="1">The sequence shown here is derived from an EMBL/GenBank/DDBJ whole genome shotgun (WGS) entry which is preliminary data.</text>
</comment>
<reference evidence="1" key="2">
    <citation type="submission" date="2023-01" db="EMBL/GenBank/DDBJ databases">
        <authorList>
            <person name="Sun Q."/>
            <person name="Evtushenko L."/>
        </authorList>
    </citation>
    <scope>NUCLEOTIDE SEQUENCE</scope>
    <source>
        <strain evidence="1">VKM Ac-1940</strain>
    </source>
</reference>
<accession>A0A9W6HJK3</accession>
<protein>
    <submittedName>
        <fullName evidence="1">Uncharacterized protein</fullName>
    </submittedName>
</protein>
<name>A0A9W6HJK3_9MICO</name>
<dbReference type="AlphaFoldDB" id="A0A9W6HJK3"/>
<sequence length="77" mass="8122">MWFLALMVADFRVGAGGLAGLAGSRGSGYGVVHVRNHRRREKHVPRWFLAVDVVSRACPPSPRTAAGVFCGRCGGGG</sequence>
<keyword evidence="2" id="KW-1185">Reference proteome</keyword>
<evidence type="ECO:0000313" key="2">
    <source>
        <dbReference type="Proteomes" id="UP001142291"/>
    </source>
</evidence>
<evidence type="ECO:0000313" key="1">
    <source>
        <dbReference type="EMBL" id="GLJ94371.1"/>
    </source>
</evidence>
<gene>
    <name evidence="1" type="ORF">GCM10017591_04320</name>
</gene>